<keyword evidence="4" id="KW-1185">Reference proteome</keyword>
<gene>
    <name evidence="3" type="ORF">CI109_103041</name>
</gene>
<evidence type="ECO:0000256" key="1">
    <source>
        <dbReference type="SAM" id="MobiDB-lite"/>
    </source>
</evidence>
<dbReference type="RefSeq" id="XP_031864319.2">
    <property type="nucleotide sequence ID" value="XM_032001429.2"/>
</dbReference>
<feature type="region of interest" description="Disordered" evidence="1">
    <location>
        <begin position="22"/>
        <end position="54"/>
    </location>
</feature>
<proteinExistence type="predicted"/>
<reference evidence="3" key="2">
    <citation type="submission" date="2024-01" db="EMBL/GenBank/DDBJ databases">
        <title>Comparative genomics of Cryptococcus and Kwoniella reveals pathogenesis evolution and contrasting modes of karyotype evolution via chromosome fusion or intercentromeric recombination.</title>
        <authorList>
            <person name="Coelho M.A."/>
            <person name="David-Palma M."/>
            <person name="Shea T."/>
            <person name="Bowers K."/>
            <person name="McGinley-Smith S."/>
            <person name="Mohammad A.W."/>
            <person name="Gnirke A."/>
            <person name="Yurkov A.M."/>
            <person name="Nowrousian M."/>
            <person name="Sun S."/>
            <person name="Cuomo C.A."/>
            <person name="Heitman J."/>
        </authorList>
    </citation>
    <scope>NUCLEOTIDE SEQUENCE</scope>
    <source>
        <strain evidence="3">CBS 12478</strain>
    </source>
</reference>
<evidence type="ECO:0000313" key="4">
    <source>
        <dbReference type="Proteomes" id="UP000322225"/>
    </source>
</evidence>
<protein>
    <submittedName>
        <fullName evidence="3">Uncharacterized protein</fullName>
    </submittedName>
</protein>
<organism evidence="3 4">
    <name type="scientific">Kwoniella shandongensis</name>
    <dbReference type="NCBI Taxonomy" id="1734106"/>
    <lineage>
        <taxon>Eukaryota</taxon>
        <taxon>Fungi</taxon>
        <taxon>Dikarya</taxon>
        <taxon>Basidiomycota</taxon>
        <taxon>Agaricomycotina</taxon>
        <taxon>Tremellomycetes</taxon>
        <taxon>Tremellales</taxon>
        <taxon>Cryptococcaceae</taxon>
        <taxon>Kwoniella</taxon>
    </lineage>
</organism>
<sequence length="197" mass="21444">MFTFKAILFGLISTLVSTTASSAPARAGGPQPAHKASSSSPPPDVWGEDTGPQRHDIMLKSGPGDWIAAAVRALMALEGFDIPSVFQDVNKQGKMIGDQLKITLDLQNASQIEVWISNEETTSLQFNYGDYWWPNALVQAMIFLGGYDGVRDYTLSAGSPADVYTMFGKTGATETEASKLTDEEICELTYYHFSTMI</sequence>
<accession>A0AAJ8LHA3</accession>
<keyword evidence="2" id="KW-0732">Signal</keyword>
<name>A0AAJ8LHA3_9TREE</name>
<evidence type="ECO:0000256" key="2">
    <source>
        <dbReference type="SAM" id="SignalP"/>
    </source>
</evidence>
<dbReference type="KEGG" id="ksn:43585533"/>
<evidence type="ECO:0000313" key="3">
    <source>
        <dbReference type="EMBL" id="WWD18588.1"/>
    </source>
</evidence>
<dbReference type="GeneID" id="43585533"/>
<dbReference type="Proteomes" id="UP000322225">
    <property type="component" value="Chromosome 5"/>
</dbReference>
<feature type="signal peptide" evidence="2">
    <location>
        <begin position="1"/>
        <end position="22"/>
    </location>
</feature>
<dbReference type="EMBL" id="CP144055">
    <property type="protein sequence ID" value="WWD18588.1"/>
    <property type="molecule type" value="Genomic_DNA"/>
</dbReference>
<dbReference type="AlphaFoldDB" id="A0AAJ8LHA3"/>
<reference evidence="3" key="1">
    <citation type="submission" date="2017-08" db="EMBL/GenBank/DDBJ databases">
        <authorList>
            <person name="Cuomo C."/>
            <person name="Billmyre B."/>
            <person name="Heitman J."/>
        </authorList>
    </citation>
    <scope>NUCLEOTIDE SEQUENCE</scope>
    <source>
        <strain evidence="3">CBS 12478</strain>
    </source>
</reference>
<feature type="chain" id="PRO_5042517001" evidence="2">
    <location>
        <begin position="23"/>
        <end position="197"/>
    </location>
</feature>